<accession>A0AA86IF75</accession>
<dbReference type="EMBL" id="CP022674">
    <property type="protein sequence ID" value="AXI28583.1"/>
    <property type="molecule type" value="Genomic_DNA"/>
</dbReference>
<dbReference type="RefSeq" id="WP_114894827.1">
    <property type="nucleotide sequence ID" value="NZ_CP022674.1"/>
</dbReference>
<evidence type="ECO:0000313" key="1">
    <source>
        <dbReference type="EMBL" id="AXI28583.1"/>
    </source>
</evidence>
<reference evidence="1 2" key="1">
    <citation type="submission" date="2017-07" db="EMBL/GenBank/DDBJ databases">
        <title>Isolation and development of strain Bacillus megaterium SR7 for enhanced growth and metabolite production under supercritical carbon dioxide.</title>
        <authorList>
            <person name="Freedman A.J.E."/>
            <person name="Peet K.C."/>
            <person name="Boock J.T."/>
            <person name="Penn K."/>
            <person name="Prather K.L.J."/>
            <person name="Thompson J.R."/>
        </authorList>
    </citation>
    <scope>NUCLEOTIDE SEQUENCE [LARGE SCALE GENOMIC DNA]</scope>
    <source>
        <strain evidence="1 2">SR7</strain>
    </source>
</reference>
<protein>
    <submittedName>
        <fullName evidence="1">Uncharacterized protein</fullName>
    </submittedName>
</protein>
<name>A0AA86IF75_PRIMG</name>
<dbReference type="AlphaFoldDB" id="A0AA86IF75"/>
<evidence type="ECO:0000313" key="2">
    <source>
        <dbReference type="Proteomes" id="UP000253834"/>
    </source>
</evidence>
<gene>
    <name evidence="1" type="ORF">CIB87_05975</name>
</gene>
<dbReference type="Proteomes" id="UP000253834">
    <property type="component" value="Chromosome"/>
</dbReference>
<organism evidence="1 2">
    <name type="scientific">Priestia megaterium</name>
    <name type="common">Bacillus megaterium</name>
    <dbReference type="NCBI Taxonomy" id="1404"/>
    <lineage>
        <taxon>Bacteria</taxon>
        <taxon>Bacillati</taxon>
        <taxon>Bacillota</taxon>
        <taxon>Bacilli</taxon>
        <taxon>Bacillales</taxon>
        <taxon>Bacillaceae</taxon>
        <taxon>Priestia</taxon>
    </lineage>
</organism>
<sequence length="53" mass="6024">MQQFEVSQNALREAIQSVVHTGRLQTKQGKADEKADIQLHKTMLEASHKSYVN</sequence>
<proteinExistence type="predicted"/>